<dbReference type="AlphaFoldDB" id="A0AAU8SRX3"/>
<name>A0AAU8SRX3_9BURK</name>
<gene>
    <name evidence="1" type="ORF">OI25_7642</name>
</gene>
<organism evidence="1 2">
    <name type="scientific">Paraburkholderia fungorum</name>
    <dbReference type="NCBI Taxonomy" id="134537"/>
    <lineage>
        <taxon>Bacteria</taxon>
        <taxon>Pseudomonadati</taxon>
        <taxon>Pseudomonadota</taxon>
        <taxon>Betaproteobacteria</taxon>
        <taxon>Burkholderiales</taxon>
        <taxon>Burkholderiaceae</taxon>
        <taxon>Paraburkholderia</taxon>
    </lineage>
</organism>
<reference evidence="1 2" key="1">
    <citation type="journal article" date="2015" name="Genome Announc.">
        <title>Complete genome sequences for 59 burkholderia isolates, both pathogenic and near neighbor.</title>
        <authorList>
            <person name="Johnson S.L."/>
            <person name="Bishop-Lilly K.A."/>
            <person name="Ladner J.T."/>
            <person name="Daligault H.E."/>
            <person name="Davenport K.W."/>
            <person name="Jaissle J."/>
            <person name="Frey K.G."/>
            <person name="Koroleva G.I."/>
            <person name="Bruce D.C."/>
            <person name="Coyne S.R."/>
            <person name="Broomall S.M."/>
            <person name="Li P.E."/>
            <person name="Teshima H."/>
            <person name="Gibbons H.S."/>
            <person name="Palacios G.F."/>
            <person name="Rosenzweig C.N."/>
            <person name="Redden C.L."/>
            <person name="Xu Y."/>
            <person name="Minogue T.D."/>
            <person name="Chain P.S."/>
        </authorList>
    </citation>
    <scope>NUCLEOTIDE SEQUENCE [LARGE SCALE GENOMIC DNA]</scope>
    <source>
        <strain evidence="1 2">ATCC BAA-463</strain>
    </source>
</reference>
<accession>A0AAU8SRX3</accession>
<protein>
    <submittedName>
        <fullName evidence="1">Uncharacterized protein</fullName>
    </submittedName>
</protein>
<proteinExistence type="predicted"/>
<dbReference type="KEGG" id="bfn:OI25_7642"/>
<evidence type="ECO:0000313" key="1">
    <source>
        <dbReference type="EMBL" id="AJZ56636.1"/>
    </source>
</evidence>
<sequence length="194" mass="21572">MTLYNDVKRSKLISVKALSITKDAIGQWDATHQNFWRLATAEWSAVHQSLICRLYPRPISAELTASILASYLRRRCLWIPNCPVHSVGTGLKGSIVRRAVKGESNESRSPGHLFKMALLLATSCANTSPAMSYAAQVHLRDGKTATCIVNGHGTESLTGARYPHLPQRKKMNRKLMPSLGYAEFRPKRSSIPTR</sequence>
<dbReference type="Proteomes" id="UP000032614">
    <property type="component" value="Chromosome 3"/>
</dbReference>
<evidence type="ECO:0000313" key="2">
    <source>
        <dbReference type="Proteomes" id="UP000032614"/>
    </source>
</evidence>
<dbReference type="EMBL" id="CP010025">
    <property type="protein sequence ID" value="AJZ56636.1"/>
    <property type="molecule type" value="Genomic_DNA"/>
</dbReference>